<sequence>MKNTITPRFSLLVLMIGLAALSRFLFLTPSMANFSPVGAMALFGGAYFVDKRWSYLVPIIALWLSNLVLNNVVYKAYYPTFSFGFEKWVFISFIALVSVGILMLKKVSLTNLLFANLAGTLVFFIVSNFGVWAGEKQLYPKTFEGLVTCYTMALPFLKNSLISNLLFSGVMFGAFELAKTKISSLQSARGN</sequence>
<name>A0A1I5U9D8_9BACT</name>
<dbReference type="RefSeq" id="WP_143095228.1">
    <property type="nucleotide sequence ID" value="NZ_FOXH01000007.1"/>
</dbReference>
<evidence type="ECO:0000256" key="1">
    <source>
        <dbReference type="SAM" id="Phobius"/>
    </source>
</evidence>
<keyword evidence="1" id="KW-0472">Membrane</keyword>
<dbReference type="AlphaFoldDB" id="A0A1I5U9D8"/>
<feature type="transmembrane region" description="Helical" evidence="1">
    <location>
        <begin position="161"/>
        <end position="178"/>
    </location>
</feature>
<dbReference type="STRING" id="1079859.SAMN04515674_10762"/>
<proteinExistence type="predicted"/>
<evidence type="ECO:0000313" key="3">
    <source>
        <dbReference type="Proteomes" id="UP000199306"/>
    </source>
</evidence>
<keyword evidence="1" id="KW-0812">Transmembrane</keyword>
<dbReference type="OrthoDB" id="9806699at2"/>
<dbReference type="InterPro" id="IPR046487">
    <property type="entry name" value="DUF6580"/>
</dbReference>
<reference evidence="2 3" key="1">
    <citation type="submission" date="2016-10" db="EMBL/GenBank/DDBJ databases">
        <authorList>
            <person name="de Groot N.N."/>
        </authorList>
    </citation>
    <scope>NUCLEOTIDE SEQUENCE [LARGE SCALE GENOMIC DNA]</scope>
    <source>
        <strain evidence="3">E92,LMG 26720,CCM 7988</strain>
    </source>
</reference>
<protein>
    <submittedName>
        <fullName evidence="2">Uncharacterized protein</fullName>
    </submittedName>
</protein>
<feature type="transmembrane region" description="Helical" evidence="1">
    <location>
        <begin position="111"/>
        <end position="133"/>
    </location>
</feature>
<feature type="transmembrane region" description="Helical" evidence="1">
    <location>
        <begin position="88"/>
        <end position="104"/>
    </location>
</feature>
<accession>A0A1I5U9D8</accession>
<dbReference type="EMBL" id="FOXH01000007">
    <property type="protein sequence ID" value="SFP91851.1"/>
    <property type="molecule type" value="Genomic_DNA"/>
</dbReference>
<evidence type="ECO:0000313" key="2">
    <source>
        <dbReference type="EMBL" id="SFP91851.1"/>
    </source>
</evidence>
<feature type="transmembrane region" description="Helical" evidence="1">
    <location>
        <begin position="56"/>
        <end position="76"/>
    </location>
</feature>
<gene>
    <name evidence="2" type="ORF">SAMN04515674_10762</name>
</gene>
<feature type="transmembrane region" description="Helical" evidence="1">
    <location>
        <begin position="9"/>
        <end position="26"/>
    </location>
</feature>
<organism evidence="2 3">
    <name type="scientific">Pseudarcicella hirudinis</name>
    <dbReference type="NCBI Taxonomy" id="1079859"/>
    <lineage>
        <taxon>Bacteria</taxon>
        <taxon>Pseudomonadati</taxon>
        <taxon>Bacteroidota</taxon>
        <taxon>Cytophagia</taxon>
        <taxon>Cytophagales</taxon>
        <taxon>Flectobacillaceae</taxon>
        <taxon>Pseudarcicella</taxon>
    </lineage>
</organism>
<keyword evidence="3" id="KW-1185">Reference proteome</keyword>
<keyword evidence="1" id="KW-1133">Transmembrane helix</keyword>
<dbReference type="Pfam" id="PF20221">
    <property type="entry name" value="DUF6580"/>
    <property type="match status" value="1"/>
</dbReference>
<dbReference type="Proteomes" id="UP000199306">
    <property type="component" value="Unassembled WGS sequence"/>
</dbReference>